<dbReference type="GO" id="GO:0006284">
    <property type="term" value="P:base-excision repair"/>
    <property type="evidence" value="ECO:0007669"/>
    <property type="project" value="TreeGrafter"/>
</dbReference>
<feature type="active site" description="Proton acceptor" evidence="5">
    <location>
        <position position="246"/>
    </location>
</feature>
<evidence type="ECO:0000313" key="9">
    <source>
        <dbReference type="EMBL" id="SAM67940.1"/>
    </source>
</evidence>
<dbReference type="EMBL" id="FKLO01000064">
    <property type="protein sequence ID" value="SAM67940.1"/>
    <property type="molecule type" value="Genomic_DNA"/>
</dbReference>
<evidence type="ECO:0000256" key="3">
    <source>
        <dbReference type="ARBA" id="ARBA00022801"/>
    </source>
</evidence>
<accession>A0A1C3H5L5</accession>
<evidence type="ECO:0000256" key="1">
    <source>
        <dbReference type="ARBA" id="ARBA00007092"/>
    </source>
</evidence>
<evidence type="ECO:0000313" key="10">
    <source>
        <dbReference type="Proteomes" id="UP000190837"/>
    </source>
</evidence>
<dbReference type="GO" id="GO:0008081">
    <property type="term" value="F:phosphoric diester hydrolase activity"/>
    <property type="evidence" value="ECO:0007669"/>
    <property type="project" value="TreeGrafter"/>
</dbReference>
<feature type="active site" description="Proton donor/acceptor" evidence="5">
    <location>
        <position position="149"/>
    </location>
</feature>
<dbReference type="GO" id="GO:0008311">
    <property type="term" value="F:double-stranded DNA 3'-5' DNA exonuclease activity"/>
    <property type="evidence" value="ECO:0007669"/>
    <property type="project" value="UniProtKB-EC"/>
</dbReference>
<evidence type="ECO:0000256" key="6">
    <source>
        <dbReference type="PIRSR" id="PIRSR604808-2"/>
    </source>
</evidence>
<gene>
    <name evidence="9" type="ORF">CHUV0807_1860</name>
</gene>
<dbReference type="PANTHER" id="PTHR22748">
    <property type="entry name" value="AP ENDONUCLEASE"/>
    <property type="match status" value="1"/>
</dbReference>
<feature type="site" description="Important for catalytic activity" evidence="7">
    <location>
        <position position="220"/>
    </location>
</feature>
<protein>
    <submittedName>
        <fullName evidence="9">Exodeoxyribonuclease III</fullName>
        <ecNumber evidence="9">3.1.11.2</ecNumber>
    </submittedName>
</protein>
<feature type="binding site" evidence="6">
    <location>
        <position position="246"/>
    </location>
    <ligand>
        <name>Mg(2+)</name>
        <dbReference type="ChEBI" id="CHEBI:18420"/>
        <label>1</label>
    </ligand>
</feature>
<dbReference type="GeneID" id="84788497"/>
<dbReference type="CDD" id="cd10281">
    <property type="entry name" value="Nape_like_AP-endo"/>
    <property type="match status" value="1"/>
</dbReference>
<evidence type="ECO:0000256" key="7">
    <source>
        <dbReference type="PIRSR" id="PIRSR604808-3"/>
    </source>
</evidence>
<dbReference type="PANTHER" id="PTHR22748:SF6">
    <property type="entry name" value="DNA-(APURINIC OR APYRIMIDINIC SITE) ENDONUCLEASE"/>
    <property type="match status" value="1"/>
</dbReference>
<keyword evidence="4 6" id="KW-0460">Magnesium</keyword>
<feature type="binding site" evidence="6">
    <location>
        <position position="8"/>
    </location>
    <ligand>
        <name>Mg(2+)</name>
        <dbReference type="ChEBI" id="CHEBI:18420"/>
        <label>1</label>
    </ligand>
</feature>
<dbReference type="InterPro" id="IPR004808">
    <property type="entry name" value="AP_endonuc_1"/>
</dbReference>
<name>A0A1C3H5L5_9GAMM</name>
<evidence type="ECO:0000256" key="4">
    <source>
        <dbReference type="ARBA" id="ARBA00022842"/>
    </source>
</evidence>
<keyword evidence="2 6" id="KW-0479">Metal-binding</keyword>
<dbReference type="GO" id="GO:0046872">
    <property type="term" value="F:metal ion binding"/>
    <property type="evidence" value="ECO:0007669"/>
    <property type="project" value="UniProtKB-KW"/>
</dbReference>
<feature type="domain" description="Endonuclease/exonuclease/phosphatase" evidence="8">
    <location>
        <begin position="5"/>
        <end position="246"/>
    </location>
</feature>
<feature type="binding site" evidence="6">
    <location>
        <position position="36"/>
    </location>
    <ligand>
        <name>Mg(2+)</name>
        <dbReference type="ChEBI" id="CHEBI:18420"/>
        <label>1</label>
    </ligand>
</feature>
<sequence>MFKIITFNANGIRAAARKGFFQWLNAQDADAVCIQETKAQLPQLEGDATYFPFAHNHYHDAEKKGYSGVALYLKHPPQAVQHGIGWAEIDSEGRYLEARYPGFSLISLYMHSGTSGEERQAKKEAFMAKLAPWLNARAAAGERLILCGDINIAHTEKDLKNWKGNLKNSGFLPQERAWLTDLFAGEFRDAFRLVHPDAEQYTWWSQRGNARANNVGWRIDYHIISQNLAGQVESASVYTDENFSDHAPLILTYRGLEY</sequence>
<keyword evidence="6" id="KW-0464">Manganese</keyword>
<keyword evidence="3 9" id="KW-0378">Hydrolase</keyword>
<dbReference type="EC" id="3.1.11.2" evidence="9"/>
<reference evidence="10" key="1">
    <citation type="submission" date="2016-04" db="EMBL/GenBank/DDBJ databases">
        <authorList>
            <person name="Tagini F."/>
        </authorList>
    </citation>
    <scope>NUCLEOTIDE SEQUENCE [LARGE SCALE GENOMIC DNA]</scope>
    <source>
        <strain evidence="10">CHUV0807</strain>
    </source>
</reference>
<dbReference type="NCBIfam" id="TIGR00633">
    <property type="entry name" value="xth"/>
    <property type="match status" value="1"/>
</dbReference>
<proteinExistence type="inferred from homology"/>
<feature type="binding site" evidence="6">
    <location>
        <position position="149"/>
    </location>
    <ligand>
        <name>Mg(2+)</name>
        <dbReference type="ChEBI" id="CHEBI:18420"/>
        <label>1</label>
    </ligand>
</feature>
<dbReference type="FunFam" id="3.60.10.10:FF:000026">
    <property type="entry name" value="Exodeoxyribonuclease III"/>
    <property type="match status" value="1"/>
</dbReference>
<dbReference type="NCBIfam" id="TIGR00195">
    <property type="entry name" value="exoDNase_III"/>
    <property type="match status" value="1"/>
</dbReference>
<feature type="active site" evidence="5">
    <location>
        <position position="109"/>
    </location>
</feature>
<feature type="binding site" evidence="6">
    <location>
        <position position="245"/>
    </location>
    <ligand>
        <name>Mg(2+)</name>
        <dbReference type="ChEBI" id="CHEBI:18420"/>
        <label>1</label>
    </ligand>
</feature>
<comment type="cofactor">
    <cofactor evidence="6">
        <name>Mg(2+)</name>
        <dbReference type="ChEBI" id="CHEBI:18420"/>
    </cofactor>
    <cofactor evidence="6">
        <name>Mn(2+)</name>
        <dbReference type="ChEBI" id="CHEBI:29035"/>
    </cofactor>
    <text evidence="6">Probably binds two magnesium or manganese ions per subunit.</text>
</comment>
<dbReference type="RefSeq" id="WP_004142695.1">
    <property type="nucleotide sequence ID" value="NZ_CALFOW010000074.1"/>
</dbReference>
<feature type="site" description="Transition state stabilizer" evidence="7">
    <location>
        <position position="151"/>
    </location>
</feature>
<dbReference type="InterPro" id="IPR005135">
    <property type="entry name" value="Endo/exonuclease/phosphatase"/>
</dbReference>
<organism evidence="9 10">
    <name type="scientific">Cardiobacterium hominis</name>
    <dbReference type="NCBI Taxonomy" id="2718"/>
    <lineage>
        <taxon>Bacteria</taxon>
        <taxon>Pseudomonadati</taxon>
        <taxon>Pseudomonadota</taxon>
        <taxon>Gammaproteobacteria</taxon>
        <taxon>Cardiobacteriales</taxon>
        <taxon>Cardiobacteriaceae</taxon>
        <taxon>Cardiobacterium</taxon>
    </lineage>
</organism>
<comment type="similarity">
    <text evidence="1">Belongs to the DNA repair enzymes AP/ExoA family.</text>
</comment>
<dbReference type="Proteomes" id="UP000190837">
    <property type="component" value="Unassembled WGS sequence"/>
</dbReference>
<dbReference type="Pfam" id="PF03372">
    <property type="entry name" value="Exo_endo_phos"/>
    <property type="match status" value="1"/>
</dbReference>
<evidence type="ECO:0000259" key="8">
    <source>
        <dbReference type="Pfam" id="PF03372"/>
    </source>
</evidence>
<dbReference type="Gene3D" id="3.60.10.10">
    <property type="entry name" value="Endonuclease/exonuclease/phosphatase"/>
    <property type="match status" value="1"/>
</dbReference>
<evidence type="ECO:0000256" key="5">
    <source>
        <dbReference type="PIRSR" id="PIRSR604808-1"/>
    </source>
</evidence>
<evidence type="ECO:0000256" key="2">
    <source>
        <dbReference type="ARBA" id="ARBA00022723"/>
    </source>
</evidence>
<dbReference type="OMA" id="GWRIDYY"/>
<feature type="binding site" evidence="6">
    <location>
        <position position="151"/>
    </location>
    <ligand>
        <name>Mg(2+)</name>
        <dbReference type="ChEBI" id="CHEBI:18420"/>
        <label>1</label>
    </ligand>
</feature>
<dbReference type="SUPFAM" id="SSF56219">
    <property type="entry name" value="DNase I-like"/>
    <property type="match status" value="1"/>
</dbReference>
<dbReference type="GO" id="GO:0003906">
    <property type="term" value="F:DNA-(apurinic or apyrimidinic site) endonuclease activity"/>
    <property type="evidence" value="ECO:0007669"/>
    <property type="project" value="TreeGrafter"/>
</dbReference>
<dbReference type="PROSITE" id="PS51435">
    <property type="entry name" value="AP_NUCLEASE_F1_4"/>
    <property type="match status" value="1"/>
</dbReference>
<dbReference type="AlphaFoldDB" id="A0A1C3H5L5"/>
<feature type="site" description="Interaction with DNA substrate" evidence="7">
    <location>
        <position position="246"/>
    </location>
</feature>
<dbReference type="InterPro" id="IPR036691">
    <property type="entry name" value="Endo/exonu/phosph_ase_sf"/>
</dbReference>